<feature type="region of interest" description="Disordered" evidence="3">
    <location>
        <begin position="639"/>
        <end position="661"/>
    </location>
</feature>
<dbReference type="PRINTS" id="PR00315">
    <property type="entry name" value="ELONGATNFCT"/>
</dbReference>
<proteinExistence type="predicted"/>
<dbReference type="SUPFAM" id="SSF52540">
    <property type="entry name" value="P-loop containing nucleoside triphosphate hydrolases"/>
    <property type="match status" value="1"/>
</dbReference>
<dbReference type="Gene3D" id="3.30.230.10">
    <property type="match status" value="1"/>
</dbReference>
<gene>
    <name evidence="5" type="ORF">CHUDEA6_3960</name>
</gene>
<protein>
    <recommendedName>
        <fullName evidence="4">Tr-type G domain-containing protein</fullName>
    </recommendedName>
</protein>
<dbReference type="VEuPathDB" id="CryptoDB:ChTU502y2012_417g0245"/>
<sequence length="1100" mass="125301">MCKNIRNVCIIAHVDHGKTTLADYLLASNNILSNKSAGTIRYLDSREDEQYRLITMKSSAVSLKFKYEEEIELEAEDGDYLINLIDSPGHVDFTYEVISSLRISDGALLLVDVAEGIGDQTRKVLQHAFKERLKIILVLNKMDRLILELGFDVKEAYIHITKLIEQINVIVHQLIQEEIHELMLEDIEIDEQYQDELEKTLVFSFSNGNIIFTSCLHGWCLDITGGNMLKSISTKLDLPWNSKTRSNLQKAISCNFYYNCKTKKVSNTGTKKDQPTMMEQFILDPIWNIYQNIFINFNEEKIRKITQVLGINSSEIECHISEYLKIQNDLNNVKSSNLLAFICRNIMTNWLPLSKSIFERVINYIPDPNKSNKLRFPSIYTELISSKVEYEKLDDLDIVFISKFSACDLTNNRLTKDRLKGNEELNGFVGISRVFNGNIKVGDSLYVSNHLNNNGNSKVQIISLFYLLGSDLIPVNQVKNGHIFALCLKEIQDEVNIQNNDGIIGRISSLDRTLTLSNYPNFPAFNSLYKSNTNSSLSSIIKVSIEPKRIQDLPLMLRGLELLSRSDPCIEIDTLDTGEYILGCHGEVHLERCISDLQFVFAQIPLSVSKPLIAIREGLVNHINSNQVQNFCPHIPFPPWSGNTTNQNKEENNDQQNEFDHPIEKDQNENTAKIPCELASIQIKAVPMEHDLTEYIEKNLSLILEVVNPSNITNESYKYIDKLDEINKIILCKNAPNSNAGSLESDRLQDFVLIGIFVKKGSITILTSNEKNLKTLNWSLKCTYNSNYYPELTIPVQKDVIDLYRKVINGIITGFEIASVSGPLCEEPIRGVNFILSELVLDNFDIEQLLKAEHLENQEFTLSFNNIQKSISLISNQLTTTTKELCRKAFLQRGNVRIYEIYLNLVIYCEQSVLGKVYSVINKRRGNVFNEELKEGTSTFKIEAYIPIIESLGISQELRSKASGNISFNLSFSHWELLDEDPFPESSMTMEEFEDEGFSKVNLLISNSNRYDYNLQFGIDKDNSNMNESNNNLLGKASFGLNSCNNDDEPNNNKNSSNNFGNNTNIARMIINSIRQRKGLPTQHKIVMAAEKQRTLNKKK</sequence>
<keyword evidence="2" id="KW-0342">GTP-binding</keyword>
<dbReference type="InterPro" id="IPR000640">
    <property type="entry name" value="EFG_V-like"/>
</dbReference>
<dbReference type="Pfam" id="PF00679">
    <property type="entry name" value="EFG_C"/>
    <property type="match status" value="1"/>
</dbReference>
<dbReference type="Pfam" id="PF14492">
    <property type="entry name" value="EFG_III"/>
    <property type="match status" value="1"/>
</dbReference>
<keyword evidence="1" id="KW-0547">Nucleotide-binding</keyword>
<dbReference type="SUPFAM" id="SSF50447">
    <property type="entry name" value="Translation proteins"/>
    <property type="match status" value="1"/>
</dbReference>
<dbReference type="InterPro" id="IPR041095">
    <property type="entry name" value="EFG_II"/>
</dbReference>
<dbReference type="Proteomes" id="UP000199752">
    <property type="component" value="Chromosome 6"/>
</dbReference>
<dbReference type="Gene3D" id="2.40.30.10">
    <property type="entry name" value="Translation factors"/>
    <property type="match status" value="1"/>
</dbReference>
<accession>A0A0S4TJ97</accession>
<organism evidence="5">
    <name type="scientific">Cryptosporidium hominis</name>
    <dbReference type="NCBI Taxonomy" id="237895"/>
    <lineage>
        <taxon>Eukaryota</taxon>
        <taxon>Sar</taxon>
        <taxon>Alveolata</taxon>
        <taxon>Apicomplexa</taxon>
        <taxon>Conoidasida</taxon>
        <taxon>Coccidia</taxon>
        <taxon>Eucoccidiorida</taxon>
        <taxon>Eimeriorina</taxon>
        <taxon>Cryptosporidiidae</taxon>
        <taxon>Cryptosporidium</taxon>
    </lineage>
</organism>
<evidence type="ECO:0000259" key="4">
    <source>
        <dbReference type="PROSITE" id="PS51722"/>
    </source>
</evidence>
<dbReference type="VEuPathDB" id="CryptoDB:CHUDEA6_3960"/>
<name>A0A0S4TJ97_CRYHO</name>
<dbReference type="InterPro" id="IPR035647">
    <property type="entry name" value="EFG_III/V"/>
</dbReference>
<feature type="compositionally biased region" description="Basic and acidic residues" evidence="3">
    <location>
        <begin position="648"/>
        <end position="661"/>
    </location>
</feature>
<dbReference type="GO" id="GO:0003924">
    <property type="term" value="F:GTPase activity"/>
    <property type="evidence" value="ECO:0007669"/>
    <property type="project" value="InterPro"/>
</dbReference>
<dbReference type="EMBL" id="LN877952">
    <property type="protein sequence ID" value="CUV06821.1"/>
    <property type="molecule type" value="Genomic_DNA"/>
</dbReference>
<dbReference type="Gene3D" id="3.90.1430.10">
    <property type="entry name" value="Yeast translation eEF2 (G' domain)"/>
    <property type="match status" value="1"/>
</dbReference>
<reference evidence="5" key="1">
    <citation type="submission" date="2015-08" db="EMBL/GenBank/DDBJ databases">
        <authorList>
            <person name="Babu N.S."/>
            <person name="Beckwith C.J."/>
            <person name="Beseler K.G."/>
            <person name="Brison A."/>
            <person name="Carone J.V."/>
            <person name="Caskin T.P."/>
            <person name="Diamond M."/>
            <person name="Durham M.E."/>
            <person name="Foxe J.M."/>
            <person name="Go M."/>
            <person name="Henderson B.A."/>
            <person name="Jones I.B."/>
            <person name="McGettigan J.A."/>
            <person name="Micheletti S.J."/>
            <person name="Nasrallah M.E."/>
            <person name="Ortiz D."/>
            <person name="Piller C.R."/>
            <person name="Privatt S.R."/>
            <person name="Schneider S.L."/>
            <person name="Sharp S."/>
            <person name="Smith T.C."/>
            <person name="Stanton J.D."/>
            <person name="Ullery H.E."/>
            <person name="Wilson R.J."/>
            <person name="Serrano M.G."/>
            <person name="Buck G."/>
            <person name="Lee V."/>
            <person name="Wang Y."/>
            <person name="Carvalho R."/>
            <person name="Voegtly L."/>
            <person name="Shi R."/>
            <person name="Duckworth R."/>
            <person name="Johnson A."/>
            <person name="Loviza R."/>
            <person name="Walstead R."/>
            <person name="Shah Z."/>
            <person name="Kiflezghi M."/>
            <person name="Wade K."/>
            <person name="Ball S.L."/>
            <person name="Bradley K.W."/>
            <person name="Asai D.J."/>
            <person name="Bowman C.A."/>
            <person name="Russell D.A."/>
            <person name="Pope W.H."/>
            <person name="Jacobs-Sera D."/>
            <person name="Hendrix R.W."/>
            <person name="Hatfull G.F."/>
        </authorList>
    </citation>
    <scope>NUCLEOTIDE SEQUENCE [LARGE SCALE GENOMIC DNA]</scope>
</reference>
<dbReference type="InterPro" id="IPR005225">
    <property type="entry name" value="Small_GTP-bd"/>
</dbReference>
<dbReference type="InterPro" id="IPR020568">
    <property type="entry name" value="Ribosomal_Su5_D2-typ_SF"/>
</dbReference>
<evidence type="ECO:0000313" key="5">
    <source>
        <dbReference type="EMBL" id="CUV06821.1"/>
    </source>
</evidence>
<dbReference type="GO" id="GO:0005829">
    <property type="term" value="C:cytosol"/>
    <property type="evidence" value="ECO:0007669"/>
    <property type="project" value="TreeGrafter"/>
</dbReference>
<dbReference type="PROSITE" id="PS51722">
    <property type="entry name" value="G_TR_2"/>
    <property type="match status" value="1"/>
</dbReference>
<dbReference type="VEuPathDB" id="CryptoDB:Chro.60456"/>
<dbReference type="FunFam" id="3.30.70.870:FF:000002">
    <property type="entry name" value="Translation elongation factor 2"/>
    <property type="match status" value="1"/>
</dbReference>
<dbReference type="NCBIfam" id="TIGR00231">
    <property type="entry name" value="small_GTP"/>
    <property type="match status" value="1"/>
</dbReference>
<dbReference type="OrthoDB" id="364892at2759"/>
<dbReference type="InterPro" id="IPR009000">
    <property type="entry name" value="Transl_B-barrel_sf"/>
</dbReference>
<dbReference type="AlphaFoldDB" id="A0A0S4TJ97"/>
<evidence type="ECO:0000256" key="2">
    <source>
        <dbReference type="ARBA" id="ARBA00023134"/>
    </source>
</evidence>
<dbReference type="GO" id="GO:0005525">
    <property type="term" value="F:GTP binding"/>
    <property type="evidence" value="ECO:0007669"/>
    <property type="project" value="UniProtKB-KW"/>
</dbReference>
<dbReference type="VEuPathDB" id="CryptoDB:GY17_00000414"/>
<dbReference type="Gene3D" id="3.40.50.300">
    <property type="entry name" value="P-loop containing nucleotide triphosphate hydrolases"/>
    <property type="match status" value="1"/>
</dbReference>
<dbReference type="SUPFAM" id="SSF54211">
    <property type="entry name" value="Ribosomal protein S5 domain 2-like"/>
    <property type="match status" value="1"/>
</dbReference>
<dbReference type="SMART" id="SM00838">
    <property type="entry name" value="EFG_C"/>
    <property type="match status" value="1"/>
</dbReference>
<feature type="domain" description="Tr-type G" evidence="4">
    <location>
        <begin position="3"/>
        <end position="243"/>
    </location>
</feature>
<dbReference type="InterPro" id="IPR014721">
    <property type="entry name" value="Ribsml_uS5_D2-typ_fold_subgr"/>
</dbReference>
<dbReference type="PANTHER" id="PTHR42908">
    <property type="entry name" value="TRANSLATION ELONGATION FACTOR-RELATED"/>
    <property type="match status" value="1"/>
</dbReference>
<evidence type="ECO:0000256" key="1">
    <source>
        <dbReference type="ARBA" id="ARBA00022741"/>
    </source>
</evidence>
<evidence type="ECO:0000256" key="3">
    <source>
        <dbReference type="SAM" id="MobiDB-lite"/>
    </source>
</evidence>
<dbReference type="GO" id="GO:0042256">
    <property type="term" value="P:cytosolic ribosome assembly"/>
    <property type="evidence" value="ECO:0007669"/>
    <property type="project" value="TreeGrafter"/>
</dbReference>
<dbReference type="GO" id="GO:0043022">
    <property type="term" value="F:ribosome binding"/>
    <property type="evidence" value="ECO:0007669"/>
    <property type="project" value="TreeGrafter"/>
</dbReference>
<dbReference type="CDD" id="cd01885">
    <property type="entry name" value="EF2"/>
    <property type="match status" value="1"/>
</dbReference>
<dbReference type="InterPro" id="IPR027417">
    <property type="entry name" value="P-loop_NTPase"/>
</dbReference>
<dbReference type="SUPFAM" id="SSF54980">
    <property type="entry name" value="EF-G C-terminal domain-like"/>
    <property type="match status" value="2"/>
</dbReference>
<dbReference type="Gene3D" id="3.30.70.870">
    <property type="entry name" value="Elongation Factor G (Translational Gtpase), domain 3"/>
    <property type="match status" value="1"/>
</dbReference>
<dbReference type="Pfam" id="PF00009">
    <property type="entry name" value="GTP_EFTU"/>
    <property type="match status" value="1"/>
</dbReference>
<dbReference type="CDD" id="cd04096">
    <property type="entry name" value="eEF2_snRNP_like_C"/>
    <property type="match status" value="1"/>
</dbReference>
<dbReference type="GO" id="GO:1990904">
    <property type="term" value="C:ribonucleoprotein complex"/>
    <property type="evidence" value="ECO:0007669"/>
    <property type="project" value="TreeGrafter"/>
</dbReference>
<dbReference type="Gene3D" id="3.30.70.240">
    <property type="match status" value="1"/>
</dbReference>
<dbReference type="PANTHER" id="PTHR42908:SF3">
    <property type="entry name" value="ELONGATION FACTOR-LIKE GTPASE 1"/>
    <property type="match status" value="1"/>
</dbReference>
<dbReference type="InterPro" id="IPR000795">
    <property type="entry name" value="T_Tr_GTP-bd_dom"/>
</dbReference>